<evidence type="ECO:0000313" key="1">
    <source>
        <dbReference type="EMBL" id="KNZ64636.1"/>
    </source>
</evidence>
<proteinExistence type="predicted"/>
<dbReference type="VEuPathDB" id="FungiDB:VP01_1008g4"/>
<dbReference type="AlphaFoldDB" id="A0A0L6VVD1"/>
<organism evidence="1 2">
    <name type="scientific">Puccinia sorghi</name>
    <dbReference type="NCBI Taxonomy" id="27349"/>
    <lineage>
        <taxon>Eukaryota</taxon>
        <taxon>Fungi</taxon>
        <taxon>Dikarya</taxon>
        <taxon>Basidiomycota</taxon>
        <taxon>Pucciniomycotina</taxon>
        <taxon>Pucciniomycetes</taxon>
        <taxon>Pucciniales</taxon>
        <taxon>Pucciniaceae</taxon>
        <taxon>Puccinia</taxon>
    </lineage>
</organism>
<keyword evidence="2" id="KW-1185">Reference proteome</keyword>
<protein>
    <submittedName>
        <fullName evidence="1">Uncharacterized protein</fullName>
    </submittedName>
</protein>
<comment type="caution">
    <text evidence="1">The sequence shown here is derived from an EMBL/GenBank/DDBJ whole genome shotgun (WGS) entry which is preliminary data.</text>
</comment>
<name>A0A0L6VVD1_9BASI</name>
<dbReference type="EMBL" id="LAVV01000099">
    <property type="protein sequence ID" value="KNZ64636.1"/>
    <property type="molecule type" value="Genomic_DNA"/>
</dbReference>
<evidence type="ECO:0000313" key="2">
    <source>
        <dbReference type="Proteomes" id="UP000037035"/>
    </source>
</evidence>
<reference evidence="1 2" key="1">
    <citation type="submission" date="2015-08" db="EMBL/GenBank/DDBJ databases">
        <title>Next Generation Sequencing and Analysis of the Genome of Puccinia sorghi L Schw, the Causal Agent of Maize Common Rust.</title>
        <authorList>
            <person name="Rochi L."/>
            <person name="Burguener G."/>
            <person name="Darino M."/>
            <person name="Turjanski A."/>
            <person name="Kreff E."/>
            <person name="Dieguez M.J."/>
            <person name="Sacco F."/>
        </authorList>
    </citation>
    <scope>NUCLEOTIDE SEQUENCE [LARGE SCALE GENOMIC DNA]</scope>
    <source>
        <strain evidence="1 2">RO10H11247</strain>
    </source>
</reference>
<dbReference type="Proteomes" id="UP000037035">
    <property type="component" value="Unassembled WGS sequence"/>
</dbReference>
<sequence length="96" mass="10769">MLHSSPPPPLHSLNLNVPSSRWMEPPSKSHLQTASDLPDSILLHPIDNIPPSVMTKLTKKNPPLFQIIFIQDLKQYNFIQVCLGSTLVFPITSKET</sequence>
<accession>A0A0L6VVD1</accession>
<gene>
    <name evidence="1" type="ORF">VP01_1008g4</name>
</gene>